<protein>
    <submittedName>
        <fullName evidence="2">Uncharacterized protein</fullName>
    </submittedName>
</protein>
<name>A0ABU4GC12_9BACL</name>
<dbReference type="RefSeq" id="WP_317945609.1">
    <property type="nucleotide sequence ID" value="NZ_JAUBDI010000017.1"/>
</dbReference>
<proteinExistence type="predicted"/>
<accession>A0ABU4GC12</accession>
<feature type="transmembrane region" description="Helical" evidence="1">
    <location>
        <begin position="53"/>
        <end position="71"/>
    </location>
</feature>
<keyword evidence="3" id="KW-1185">Reference proteome</keyword>
<feature type="transmembrane region" description="Helical" evidence="1">
    <location>
        <begin position="6"/>
        <end position="24"/>
    </location>
</feature>
<evidence type="ECO:0000256" key="1">
    <source>
        <dbReference type="SAM" id="Phobius"/>
    </source>
</evidence>
<keyword evidence="1" id="KW-0812">Transmembrane</keyword>
<keyword evidence="1" id="KW-0472">Membrane</keyword>
<reference evidence="2 3" key="1">
    <citation type="submission" date="2023-06" db="EMBL/GenBank/DDBJ databases">
        <title>Sporosarcina sp. nov., isolated from Korean traditional fermented seafood 'Jeotgal'.</title>
        <authorList>
            <person name="Yang A.I."/>
            <person name="Shin N.-R."/>
        </authorList>
    </citation>
    <scope>NUCLEOTIDE SEQUENCE [LARGE SCALE GENOMIC DNA]</scope>
    <source>
        <strain evidence="2 3">KCTC13119</strain>
    </source>
</reference>
<sequence>MFTVILAFILLSPLYLFLILQFNYPKDMMIWAERWKYDTEPDFSDESIKIVKIKAIVGIILLSLLFIFWFISEL</sequence>
<organism evidence="2 3">
    <name type="scientific">Sporosarcina saromensis</name>
    <dbReference type="NCBI Taxonomy" id="359365"/>
    <lineage>
        <taxon>Bacteria</taxon>
        <taxon>Bacillati</taxon>
        <taxon>Bacillota</taxon>
        <taxon>Bacilli</taxon>
        <taxon>Bacillales</taxon>
        <taxon>Caryophanaceae</taxon>
        <taxon>Sporosarcina</taxon>
    </lineage>
</organism>
<dbReference type="EMBL" id="JAUBDI010000017">
    <property type="protein sequence ID" value="MDW0114507.1"/>
    <property type="molecule type" value="Genomic_DNA"/>
</dbReference>
<evidence type="ECO:0000313" key="3">
    <source>
        <dbReference type="Proteomes" id="UP001282284"/>
    </source>
</evidence>
<dbReference type="Proteomes" id="UP001282284">
    <property type="component" value="Unassembled WGS sequence"/>
</dbReference>
<evidence type="ECO:0000313" key="2">
    <source>
        <dbReference type="EMBL" id="MDW0114507.1"/>
    </source>
</evidence>
<gene>
    <name evidence="2" type="ORF">QT711_15010</name>
</gene>
<comment type="caution">
    <text evidence="2">The sequence shown here is derived from an EMBL/GenBank/DDBJ whole genome shotgun (WGS) entry which is preliminary data.</text>
</comment>
<keyword evidence="1" id="KW-1133">Transmembrane helix</keyword>